<dbReference type="Pfam" id="PF03572">
    <property type="entry name" value="Peptidase_S41"/>
    <property type="match status" value="1"/>
</dbReference>
<keyword evidence="5" id="KW-1133">Transmembrane helix</keyword>
<comment type="similarity">
    <text evidence="1">Belongs to the peptidase S41A family.</text>
</comment>
<keyword evidence="5" id="KW-0472">Membrane</keyword>
<dbReference type="InterPro" id="IPR036034">
    <property type="entry name" value="PDZ_sf"/>
</dbReference>
<dbReference type="GO" id="GO:0008236">
    <property type="term" value="F:serine-type peptidase activity"/>
    <property type="evidence" value="ECO:0007669"/>
    <property type="project" value="UniProtKB-KW"/>
</dbReference>
<evidence type="ECO:0000256" key="1">
    <source>
        <dbReference type="ARBA" id="ARBA00009179"/>
    </source>
</evidence>
<feature type="domain" description="PDZ" evidence="6">
    <location>
        <begin position="87"/>
        <end position="169"/>
    </location>
</feature>
<feature type="non-terminal residue" evidence="7">
    <location>
        <position position="242"/>
    </location>
</feature>
<dbReference type="InterPro" id="IPR005151">
    <property type="entry name" value="Tail-specific_protease"/>
</dbReference>
<keyword evidence="5" id="KW-0812">Transmembrane</keyword>
<accession>A0A956M3V8</accession>
<dbReference type="InterPro" id="IPR001478">
    <property type="entry name" value="PDZ"/>
</dbReference>
<dbReference type="Gene3D" id="2.30.42.10">
    <property type="match status" value="1"/>
</dbReference>
<dbReference type="InterPro" id="IPR055210">
    <property type="entry name" value="CtpA/B_N"/>
</dbReference>
<dbReference type="FunFam" id="2.30.42.10:FF:000063">
    <property type="entry name" value="Peptidase, S41 family"/>
    <property type="match status" value="1"/>
</dbReference>
<evidence type="ECO:0000256" key="2">
    <source>
        <dbReference type="ARBA" id="ARBA00022670"/>
    </source>
</evidence>
<dbReference type="InterPro" id="IPR041489">
    <property type="entry name" value="PDZ_6"/>
</dbReference>
<evidence type="ECO:0000256" key="3">
    <source>
        <dbReference type="ARBA" id="ARBA00022801"/>
    </source>
</evidence>
<keyword evidence="4" id="KW-0720">Serine protease</keyword>
<evidence type="ECO:0000313" key="8">
    <source>
        <dbReference type="Proteomes" id="UP000697710"/>
    </source>
</evidence>
<evidence type="ECO:0000313" key="7">
    <source>
        <dbReference type="EMBL" id="MCA9730247.1"/>
    </source>
</evidence>
<evidence type="ECO:0000256" key="5">
    <source>
        <dbReference type="SAM" id="Phobius"/>
    </source>
</evidence>
<reference evidence="7" key="2">
    <citation type="journal article" date="2021" name="Microbiome">
        <title>Successional dynamics and alternative stable states in a saline activated sludge microbial community over 9 years.</title>
        <authorList>
            <person name="Wang Y."/>
            <person name="Ye J."/>
            <person name="Ju F."/>
            <person name="Liu L."/>
            <person name="Boyd J.A."/>
            <person name="Deng Y."/>
            <person name="Parks D.H."/>
            <person name="Jiang X."/>
            <person name="Yin X."/>
            <person name="Woodcroft B.J."/>
            <person name="Tyson G.W."/>
            <person name="Hugenholtz P."/>
            <person name="Polz M.F."/>
            <person name="Zhang T."/>
        </authorList>
    </citation>
    <scope>NUCLEOTIDE SEQUENCE</scope>
    <source>
        <strain evidence="7">HKST-UBA01</strain>
    </source>
</reference>
<dbReference type="Pfam" id="PF17820">
    <property type="entry name" value="PDZ_6"/>
    <property type="match status" value="1"/>
</dbReference>
<dbReference type="Gene3D" id="3.90.226.10">
    <property type="entry name" value="2-enoyl-CoA Hydratase, Chain A, domain 1"/>
    <property type="match status" value="1"/>
</dbReference>
<evidence type="ECO:0000256" key="4">
    <source>
        <dbReference type="ARBA" id="ARBA00022825"/>
    </source>
</evidence>
<gene>
    <name evidence="7" type="ORF">KC729_21360</name>
</gene>
<dbReference type="GO" id="GO:0004175">
    <property type="term" value="F:endopeptidase activity"/>
    <property type="evidence" value="ECO:0007669"/>
    <property type="project" value="TreeGrafter"/>
</dbReference>
<dbReference type="PANTHER" id="PTHR32060">
    <property type="entry name" value="TAIL-SPECIFIC PROTEASE"/>
    <property type="match status" value="1"/>
</dbReference>
<proteinExistence type="inferred from homology"/>
<dbReference type="SMART" id="SM00228">
    <property type="entry name" value="PDZ"/>
    <property type="match status" value="1"/>
</dbReference>
<dbReference type="InterPro" id="IPR029045">
    <property type="entry name" value="ClpP/crotonase-like_dom_sf"/>
</dbReference>
<evidence type="ECO:0000259" key="6">
    <source>
        <dbReference type="PROSITE" id="PS50106"/>
    </source>
</evidence>
<organism evidence="7 8">
    <name type="scientific">Eiseniibacteriota bacterium</name>
    <dbReference type="NCBI Taxonomy" id="2212470"/>
    <lineage>
        <taxon>Bacteria</taxon>
        <taxon>Candidatus Eiseniibacteriota</taxon>
    </lineage>
</organism>
<dbReference type="EMBL" id="JAGQHR010001064">
    <property type="protein sequence ID" value="MCA9730247.1"/>
    <property type="molecule type" value="Genomic_DNA"/>
</dbReference>
<reference evidence="7" key="1">
    <citation type="submission" date="2020-04" db="EMBL/GenBank/DDBJ databases">
        <authorList>
            <person name="Zhang T."/>
        </authorList>
    </citation>
    <scope>NUCLEOTIDE SEQUENCE</scope>
    <source>
        <strain evidence="7">HKST-UBA01</strain>
    </source>
</reference>
<dbReference type="Pfam" id="PF22694">
    <property type="entry name" value="CtpB_N-like"/>
    <property type="match status" value="1"/>
</dbReference>
<sequence length="242" mass="26816">MSGKRVFYTATTSLAIVGVLTGFVFFGNVLAYGKNIYTQLGVFSQVLSFINENYVDEVDGEKLIDGAIVGMLEELDPHSTYLDPDRFTKMQERNRGTYYGIGVSFDIVDGKLTVISPIEGSPSWELGIRSGDIIEKIEGESAEGITREEVFDTLRGPRGTTVHVSIRREGVPDLLEFDIVRDEIPIFSVPYAFMLSDDVGYVRMTRFSATTSDELAQAVEKLQDQGLKQLILDLRGNSGGYL</sequence>
<dbReference type="SUPFAM" id="SSF50156">
    <property type="entry name" value="PDZ domain-like"/>
    <property type="match status" value="1"/>
</dbReference>
<protein>
    <submittedName>
        <fullName evidence="7">PDZ domain-containing protein</fullName>
    </submittedName>
</protein>
<dbReference type="GO" id="GO:0007165">
    <property type="term" value="P:signal transduction"/>
    <property type="evidence" value="ECO:0007669"/>
    <property type="project" value="TreeGrafter"/>
</dbReference>
<keyword evidence="2" id="KW-0645">Protease</keyword>
<dbReference type="PANTHER" id="PTHR32060:SF30">
    <property type="entry name" value="CARBOXY-TERMINAL PROCESSING PROTEASE CTPA"/>
    <property type="match status" value="1"/>
</dbReference>
<dbReference type="PROSITE" id="PS50106">
    <property type="entry name" value="PDZ"/>
    <property type="match status" value="1"/>
</dbReference>
<dbReference type="Gene3D" id="3.30.750.44">
    <property type="match status" value="1"/>
</dbReference>
<comment type="caution">
    <text evidence="7">The sequence shown here is derived from an EMBL/GenBank/DDBJ whole genome shotgun (WGS) entry which is preliminary data.</text>
</comment>
<feature type="transmembrane region" description="Helical" evidence="5">
    <location>
        <begin position="6"/>
        <end position="31"/>
    </location>
</feature>
<dbReference type="SUPFAM" id="SSF52096">
    <property type="entry name" value="ClpP/crotonase"/>
    <property type="match status" value="1"/>
</dbReference>
<dbReference type="AlphaFoldDB" id="A0A956M3V8"/>
<name>A0A956M3V8_UNCEI</name>
<keyword evidence="3" id="KW-0378">Hydrolase</keyword>
<dbReference type="Proteomes" id="UP000697710">
    <property type="component" value="Unassembled WGS sequence"/>
</dbReference>
<dbReference type="CDD" id="cd06782">
    <property type="entry name" value="cpPDZ_CPP-like"/>
    <property type="match status" value="1"/>
</dbReference>
<dbReference type="GO" id="GO:0030288">
    <property type="term" value="C:outer membrane-bounded periplasmic space"/>
    <property type="evidence" value="ECO:0007669"/>
    <property type="project" value="TreeGrafter"/>
</dbReference>
<dbReference type="GO" id="GO:0006508">
    <property type="term" value="P:proteolysis"/>
    <property type="evidence" value="ECO:0007669"/>
    <property type="project" value="UniProtKB-KW"/>
</dbReference>